<organism evidence="3 4">
    <name type="scientific">Gymnopilus dilepis</name>
    <dbReference type="NCBI Taxonomy" id="231916"/>
    <lineage>
        <taxon>Eukaryota</taxon>
        <taxon>Fungi</taxon>
        <taxon>Dikarya</taxon>
        <taxon>Basidiomycota</taxon>
        <taxon>Agaricomycotina</taxon>
        <taxon>Agaricomycetes</taxon>
        <taxon>Agaricomycetidae</taxon>
        <taxon>Agaricales</taxon>
        <taxon>Agaricineae</taxon>
        <taxon>Hymenogastraceae</taxon>
        <taxon>Gymnopilus</taxon>
    </lineage>
</organism>
<reference evidence="3 4" key="1">
    <citation type="journal article" date="2018" name="Evol. Lett.">
        <title>Horizontal gene cluster transfer increased hallucinogenic mushroom diversity.</title>
        <authorList>
            <person name="Reynolds H.T."/>
            <person name="Vijayakumar V."/>
            <person name="Gluck-Thaler E."/>
            <person name="Korotkin H.B."/>
            <person name="Matheny P.B."/>
            <person name="Slot J.C."/>
        </authorList>
    </citation>
    <scope>NUCLEOTIDE SEQUENCE [LARGE SCALE GENOMIC DNA]</scope>
    <source>
        <strain evidence="3 4">SRW20</strain>
    </source>
</reference>
<protein>
    <recommendedName>
        <fullName evidence="2">DUF6534 domain-containing protein</fullName>
    </recommendedName>
</protein>
<evidence type="ECO:0000313" key="3">
    <source>
        <dbReference type="EMBL" id="PPQ96541.1"/>
    </source>
</evidence>
<proteinExistence type="predicted"/>
<dbReference type="EMBL" id="NHYE01001358">
    <property type="protein sequence ID" value="PPQ96541.1"/>
    <property type="molecule type" value="Genomic_DNA"/>
</dbReference>
<accession>A0A409Y0N3</accession>
<dbReference type="Proteomes" id="UP000284706">
    <property type="component" value="Unassembled WGS sequence"/>
</dbReference>
<dbReference type="STRING" id="231916.A0A409Y0N3"/>
<feature type="domain" description="DUF6534" evidence="2">
    <location>
        <begin position="156"/>
        <end position="241"/>
    </location>
</feature>
<name>A0A409Y0N3_9AGAR</name>
<comment type="caution">
    <text evidence="3">The sequence shown here is derived from an EMBL/GenBank/DDBJ whole genome shotgun (WGS) entry which is preliminary data.</text>
</comment>
<dbReference type="InterPro" id="IPR045339">
    <property type="entry name" value="DUF6534"/>
</dbReference>
<feature type="transmembrane region" description="Helical" evidence="1">
    <location>
        <begin position="125"/>
        <end position="144"/>
    </location>
</feature>
<dbReference type="PANTHER" id="PTHR40465:SF1">
    <property type="entry name" value="DUF6534 DOMAIN-CONTAINING PROTEIN"/>
    <property type="match status" value="1"/>
</dbReference>
<feature type="transmembrane region" description="Helical" evidence="1">
    <location>
        <begin position="150"/>
        <end position="171"/>
    </location>
</feature>
<keyword evidence="1" id="KW-0472">Membrane</keyword>
<gene>
    <name evidence="3" type="ORF">CVT26_006390</name>
</gene>
<feature type="transmembrane region" description="Helical" evidence="1">
    <location>
        <begin position="99"/>
        <end position="118"/>
    </location>
</feature>
<evidence type="ECO:0000259" key="2">
    <source>
        <dbReference type="Pfam" id="PF20152"/>
    </source>
</evidence>
<dbReference type="Pfam" id="PF20152">
    <property type="entry name" value="DUF6534"/>
    <property type="match status" value="1"/>
</dbReference>
<feature type="transmembrane region" description="Helical" evidence="1">
    <location>
        <begin position="26"/>
        <end position="43"/>
    </location>
</feature>
<keyword evidence="1" id="KW-1133">Transmembrane helix</keyword>
<evidence type="ECO:0000313" key="4">
    <source>
        <dbReference type="Proteomes" id="UP000284706"/>
    </source>
</evidence>
<dbReference type="AlphaFoldDB" id="A0A409Y0N3"/>
<feature type="transmembrane region" description="Helical" evidence="1">
    <location>
        <begin position="55"/>
        <end position="79"/>
    </location>
</feature>
<dbReference type="InParanoid" id="A0A409Y0N3"/>
<sequence>MSNATALPPIPADIAATTAPQLIGTLINWFLFGVLSVQVYIYYLNFSDDSIRNKLLVYGAYIVEVVQTAMTGGDIYFWYASGYGNLSHLDDVNLGPADTPILCGIIASIVQCFFAYRIYTLRKSLAWVSILVVLTSALQVAGAVGAADRIWLIADVVCDILIATTLLWLLYKSRKEGSMYGSQVLAKLVRLVVETNTLTASMALVSFICYVTLPNSPLFVCTTLIMGKLYSNTLLATVNNRILLRKMDTSNIVIQDISEFRVTAKLAAGSQGSGVTYSTSQETAV</sequence>
<dbReference type="PANTHER" id="PTHR40465">
    <property type="entry name" value="CHROMOSOME 1, WHOLE GENOME SHOTGUN SEQUENCE"/>
    <property type="match status" value="1"/>
</dbReference>
<keyword evidence="4" id="KW-1185">Reference proteome</keyword>
<dbReference type="OrthoDB" id="2953893at2759"/>
<keyword evidence="1" id="KW-0812">Transmembrane</keyword>
<evidence type="ECO:0000256" key="1">
    <source>
        <dbReference type="SAM" id="Phobius"/>
    </source>
</evidence>